<dbReference type="PATRIC" id="fig|445710.3.peg.3130"/>
<evidence type="ECO:0000259" key="3">
    <source>
        <dbReference type="Pfam" id="PF16220"/>
    </source>
</evidence>
<keyword evidence="1" id="KW-0472">Membrane</keyword>
<dbReference type="Gene3D" id="2.60.120.1440">
    <property type="match status" value="1"/>
</dbReference>
<dbReference type="STRING" id="445710.ATSB10_31300"/>
<evidence type="ECO:0000256" key="1">
    <source>
        <dbReference type="SAM" id="Phobius"/>
    </source>
</evidence>
<dbReference type="AlphaFoldDB" id="A0A160N4E1"/>
<feature type="domain" description="FecR protein" evidence="2">
    <location>
        <begin position="124"/>
        <end position="215"/>
    </location>
</feature>
<dbReference type="InterPro" id="IPR006860">
    <property type="entry name" value="FecR"/>
</dbReference>
<dbReference type="RefSeq" id="WP_063673599.1">
    <property type="nucleotide sequence ID" value="NZ_CP014841.1"/>
</dbReference>
<keyword evidence="1" id="KW-0812">Transmembrane</keyword>
<evidence type="ECO:0000313" key="5">
    <source>
        <dbReference type="Proteomes" id="UP000077255"/>
    </source>
</evidence>
<dbReference type="Pfam" id="PF04773">
    <property type="entry name" value="FecR"/>
    <property type="match status" value="1"/>
</dbReference>
<evidence type="ECO:0000313" key="4">
    <source>
        <dbReference type="EMBL" id="AND70584.1"/>
    </source>
</evidence>
<sequence>MNRRATEHATPDFPNSAEDWLARLHSPARSPQDEDAFERWRSANPEHAAAYAEVEYLHRNAALLGGDPMLRAVARAARRDFSRRRAARPPRRAWWLVAGIAASLLVAVSIVQIMTDRPDLGGQTYAAGVGLPRAVTLADGTEVALDAETSLVARFDGHRREVILRNGRAQFHVAHDPARPFMVVVDGNLVRDIGTTFQVSRSADGVTVGLLEGRVSVSRDAVGHAWVSDLKPAEQLHIDTTGQAGPVTPLDVDAARGWTRGEFNFSEQRLDELLRAMNRYSQTQLRLGDPSLAGLKVSGRFHAGDQQALAEALAQGWKLRAVRTGAKELTLLPPAEPR</sequence>
<evidence type="ECO:0008006" key="6">
    <source>
        <dbReference type="Google" id="ProtNLM"/>
    </source>
</evidence>
<accession>A0A160N4E1</accession>
<protein>
    <recommendedName>
        <fullName evidence="6">FecR protein domain-containing protein</fullName>
    </recommendedName>
</protein>
<dbReference type="OrthoDB" id="9771237at2"/>
<feature type="domain" description="FecR N-terminal" evidence="3">
    <location>
        <begin position="17"/>
        <end position="55"/>
    </location>
</feature>
<reference evidence="4 5" key="1">
    <citation type="submission" date="2016-02" db="EMBL/GenBank/DDBJ databases">
        <title>Complete genome sequencing and analysis of ATSB10, Dyella thiooxydans isolated from rhizosphere soil of sunflower (Helianthus annuus L.).</title>
        <authorList>
            <person name="Lee Y."/>
            <person name="Hwangbo K."/>
            <person name="Chung H."/>
            <person name="Yoo J."/>
            <person name="Kim K.Y."/>
            <person name="Sa T.M."/>
            <person name="Um Y."/>
            <person name="Madhaiyan M."/>
        </authorList>
    </citation>
    <scope>NUCLEOTIDE SEQUENCE [LARGE SCALE GENOMIC DNA]</scope>
    <source>
        <strain evidence="4 5">ATSB10</strain>
    </source>
</reference>
<dbReference type="PANTHER" id="PTHR30273:SF2">
    <property type="entry name" value="PROTEIN FECR"/>
    <property type="match status" value="1"/>
</dbReference>
<proteinExistence type="predicted"/>
<name>A0A160N4E1_9GAMM</name>
<gene>
    <name evidence="4" type="ORF">ATSB10_31300</name>
</gene>
<dbReference type="InterPro" id="IPR012373">
    <property type="entry name" value="Ferrdict_sens_TM"/>
</dbReference>
<dbReference type="Pfam" id="PF16220">
    <property type="entry name" value="DUF4880"/>
    <property type="match status" value="1"/>
</dbReference>
<dbReference type="EMBL" id="CP014841">
    <property type="protein sequence ID" value="AND70584.1"/>
    <property type="molecule type" value="Genomic_DNA"/>
</dbReference>
<keyword evidence="5" id="KW-1185">Reference proteome</keyword>
<dbReference type="Proteomes" id="UP000077255">
    <property type="component" value="Chromosome"/>
</dbReference>
<dbReference type="PANTHER" id="PTHR30273">
    <property type="entry name" value="PERIPLASMIC SIGNAL SENSOR AND SIGMA FACTOR ACTIVATOR FECR-RELATED"/>
    <property type="match status" value="1"/>
</dbReference>
<dbReference type="KEGG" id="dtx:ATSB10_31300"/>
<evidence type="ECO:0000259" key="2">
    <source>
        <dbReference type="Pfam" id="PF04773"/>
    </source>
</evidence>
<organism evidence="4 5">
    <name type="scientific">Dyella thiooxydans</name>
    <dbReference type="NCBI Taxonomy" id="445710"/>
    <lineage>
        <taxon>Bacteria</taxon>
        <taxon>Pseudomonadati</taxon>
        <taxon>Pseudomonadota</taxon>
        <taxon>Gammaproteobacteria</taxon>
        <taxon>Lysobacterales</taxon>
        <taxon>Rhodanobacteraceae</taxon>
        <taxon>Dyella</taxon>
    </lineage>
</organism>
<dbReference type="InterPro" id="IPR032623">
    <property type="entry name" value="FecR_N"/>
</dbReference>
<dbReference type="PIRSF" id="PIRSF018266">
    <property type="entry name" value="FecR"/>
    <property type="match status" value="1"/>
</dbReference>
<keyword evidence="1" id="KW-1133">Transmembrane helix</keyword>
<dbReference type="GO" id="GO:0016989">
    <property type="term" value="F:sigma factor antagonist activity"/>
    <property type="evidence" value="ECO:0007669"/>
    <property type="project" value="TreeGrafter"/>
</dbReference>
<feature type="transmembrane region" description="Helical" evidence="1">
    <location>
        <begin position="93"/>
        <end position="114"/>
    </location>
</feature>